<organism evidence="2 3">
    <name type="scientific">Sphingomonas gilva</name>
    <dbReference type="NCBI Taxonomy" id="2305907"/>
    <lineage>
        <taxon>Bacteria</taxon>
        <taxon>Pseudomonadati</taxon>
        <taxon>Pseudomonadota</taxon>
        <taxon>Alphaproteobacteria</taxon>
        <taxon>Sphingomonadales</taxon>
        <taxon>Sphingomonadaceae</taxon>
        <taxon>Sphingomonas</taxon>
    </lineage>
</organism>
<sequence length="551" mass="59794">MPGLRLMADAKPPPLVWANGAPMRREELAREVAGPQRFGVRQVMGGHPAQGLTPQRLARLLLDAEAGDATAYLELAEEMEEKDLHYQSVMGTRKRAVAQLPIEVEPAGESADEQADAQLVRDWLERDMLEAEIFDILDAIGKGYSCTELVWDTRSVPWLPIRCLWRPPSWFEFDPEDPEKLMLRDLGGPQPLSAAKYIVHFHKAKSGSPVRGGIARAAAWGYMFKNYAIKDWVAFLETYGMPYRVGRYDNGETEENIRKLMAAVADLGSDAAAVFPKSMDVEFVDTKAGTAPNDLWRAKAEYVDSQISKAVLGQTGTTDSKEGGLGDGGNKVHNDVRGDIERADAKLLAATLNRDLVVPLVALNRGPRKRYPRLKIGRPDEVDVEKMSRTLQILVPLGLKVSQEDVRERAGLPAPAEGAELLAPPQAAQQALPEPPGPDDTREAADPALRGLKSPARGQLRSVASGVAAEPASPDAIDDLTDEALGDWEELVTPLIEPVEQLLASASTLGEARALLTSAIDEMDPAAFTELLARGGFAARLAGDLDARGEA</sequence>
<evidence type="ECO:0000313" key="3">
    <source>
        <dbReference type="Proteomes" id="UP000266693"/>
    </source>
</evidence>
<protein>
    <submittedName>
        <fullName evidence="2">DUF935 domain-containing protein</fullName>
    </submittedName>
</protein>
<reference evidence="2 3" key="1">
    <citation type="submission" date="2018-08" db="EMBL/GenBank/DDBJ databases">
        <title>The multiple taxonomic identification of Sphingomonas gilva.</title>
        <authorList>
            <person name="Zhu D."/>
            <person name="Zheng S."/>
        </authorList>
    </citation>
    <scope>NUCLEOTIDE SEQUENCE [LARGE SCALE GENOMIC DNA]</scope>
    <source>
        <strain evidence="2 3">ZDH117</strain>
    </source>
</reference>
<proteinExistence type="predicted"/>
<evidence type="ECO:0000256" key="1">
    <source>
        <dbReference type="SAM" id="MobiDB-lite"/>
    </source>
</evidence>
<name>A0A396RLJ4_9SPHN</name>
<dbReference type="AlphaFoldDB" id="A0A396RLJ4"/>
<dbReference type="Proteomes" id="UP000266693">
    <property type="component" value="Unassembled WGS sequence"/>
</dbReference>
<feature type="region of interest" description="Disordered" evidence="1">
    <location>
        <begin position="426"/>
        <end position="446"/>
    </location>
</feature>
<dbReference type="EMBL" id="QWLV01000005">
    <property type="protein sequence ID" value="RHW17190.1"/>
    <property type="molecule type" value="Genomic_DNA"/>
</dbReference>
<evidence type="ECO:0000313" key="2">
    <source>
        <dbReference type="EMBL" id="RHW17190.1"/>
    </source>
</evidence>
<dbReference type="InterPro" id="IPR009279">
    <property type="entry name" value="Portal_Mu"/>
</dbReference>
<accession>A0A396RLJ4</accession>
<comment type="caution">
    <text evidence="2">The sequence shown here is derived from an EMBL/GenBank/DDBJ whole genome shotgun (WGS) entry which is preliminary data.</text>
</comment>
<gene>
    <name evidence="2" type="ORF">D1610_11615</name>
</gene>
<dbReference type="Pfam" id="PF06074">
    <property type="entry name" value="Portal_Mu"/>
    <property type="match status" value="1"/>
</dbReference>
<keyword evidence="3" id="KW-1185">Reference proteome</keyword>